<dbReference type="KEGG" id="kme:H0A61_01813"/>
<evidence type="ECO:0000259" key="5">
    <source>
        <dbReference type="PROSITE" id="PS50893"/>
    </source>
</evidence>
<proteinExistence type="inferred from homology"/>
<evidence type="ECO:0000256" key="3">
    <source>
        <dbReference type="ARBA" id="ARBA00022741"/>
    </source>
</evidence>
<dbReference type="RefSeq" id="WP_206706810.1">
    <property type="nucleotide sequence ID" value="NZ_CP059066.1"/>
</dbReference>
<dbReference type="PROSITE" id="PS50893">
    <property type="entry name" value="ABC_TRANSPORTER_2"/>
    <property type="match status" value="1"/>
</dbReference>
<sequence>MGQGKPLLRIEGIKKYFKEKPGFLARLLAGRKKRLIKAVDNISLVINRGETLGLVGESGCGKTSLGRTIVRLYKPTAGRIVFDGQDVTEAKGEKLMTFRRKAQIIFQNPYASLNPRKTVRDILTVPLINSGIRNPFEREERIVHLMERVGLSHRHINSFPHQFSGGQRQRIGIARALAIRPQFVIADEPVSALDVSVQAQIINLLEELQEEFHLTYLFIAHDLSVIYHVSDRVAVMYLGKIMELGPTEDIFFNTAHPYTKALLSAIPSVDKHRRRDRIILEGTVPTPVNPPAGCRFQTRCFMKKGKICEEVEPVLKEVSNKHFVACHRCQ</sequence>
<evidence type="ECO:0000256" key="2">
    <source>
        <dbReference type="ARBA" id="ARBA00022448"/>
    </source>
</evidence>
<dbReference type="FunFam" id="3.40.50.300:FF:000016">
    <property type="entry name" value="Oligopeptide ABC transporter ATP-binding component"/>
    <property type="match status" value="1"/>
</dbReference>
<organism evidence="6 7">
    <name type="scientific">Koleobacter methoxysyntrophicus</name>
    <dbReference type="NCBI Taxonomy" id="2751313"/>
    <lineage>
        <taxon>Bacteria</taxon>
        <taxon>Bacillati</taxon>
        <taxon>Bacillota</taxon>
        <taxon>Clostridia</taxon>
        <taxon>Koleobacterales</taxon>
        <taxon>Koleobacteraceae</taxon>
        <taxon>Koleobacter</taxon>
    </lineage>
</organism>
<keyword evidence="2" id="KW-0813">Transport</keyword>
<dbReference type="GO" id="GO:0005524">
    <property type="term" value="F:ATP binding"/>
    <property type="evidence" value="ECO:0007669"/>
    <property type="project" value="UniProtKB-KW"/>
</dbReference>
<evidence type="ECO:0000256" key="4">
    <source>
        <dbReference type="ARBA" id="ARBA00022840"/>
    </source>
</evidence>
<dbReference type="InterPro" id="IPR027417">
    <property type="entry name" value="P-loop_NTPase"/>
</dbReference>
<feature type="domain" description="ABC transporter" evidence="5">
    <location>
        <begin position="8"/>
        <end position="263"/>
    </location>
</feature>
<dbReference type="AlphaFoldDB" id="A0A8A0RPF2"/>
<dbReference type="GO" id="GO:0015833">
    <property type="term" value="P:peptide transport"/>
    <property type="evidence" value="ECO:0007669"/>
    <property type="project" value="InterPro"/>
</dbReference>
<dbReference type="CDD" id="cd03257">
    <property type="entry name" value="ABC_NikE_OppD_transporters"/>
    <property type="match status" value="1"/>
</dbReference>
<dbReference type="PANTHER" id="PTHR43776:SF7">
    <property type="entry name" value="D,D-DIPEPTIDE TRANSPORT ATP-BINDING PROTEIN DDPF-RELATED"/>
    <property type="match status" value="1"/>
</dbReference>
<dbReference type="PANTHER" id="PTHR43776">
    <property type="entry name" value="TRANSPORT ATP-BINDING PROTEIN"/>
    <property type="match status" value="1"/>
</dbReference>
<dbReference type="SMART" id="SM00382">
    <property type="entry name" value="AAA"/>
    <property type="match status" value="1"/>
</dbReference>
<reference evidence="6" key="1">
    <citation type="submission" date="2020-07" db="EMBL/GenBank/DDBJ databases">
        <title>Koleobacter methoxysyntrophicus gen. nov., sp. nov., a novel anaerobic bacterium isolated from deep subsurface oil field and proposal of Koleobacterales ord. nov. in the phylum Firmicutes.</title>
        <authorList>
            <person name="Sakamoto S."/>
            <person name="Tamaki H."/>
        </authorList>
    </citation>
    <scope>NUCLEOTIDE SEQUENCE</scope>
    <source>
        <strain evidence="6">NRmbB1</strain>
    </source>
</reference>
<keyword evidence="7" id="KW-1185">Reference proteome</keyword>
<dbReference type="Pfam" id="PF00005">
    <property type="entry name" value="ABC_tran"/>
    <property type="match status" value="1"/>
</dbReference>
<dbReference type="PROSITE" id="PS00211">
    <property type="entry name" value="ABC_TRANSPORTER_1"/>
    <property type="match status" value="1"/>
</dbReference>
<evidence type="ECO:0000313" key="6">
    <source>
        <dbReference type="EMBL" id="QSQ09450.1"/>
    </source>
</evidence>
<dbReference type="InterPro" id="IPR017871">
    <property type="entry name" value="ABC_transporter-like_CS"/>
</dbReference>
<dbReference type="Gene3D" id="3.40.50.300">
    <property type="entry name" value="P-loop containing nucleotide triphosphate hydrolases"/>
    <property type="match status" value="1"/>
</dbReference>
<dbReference type="GO" id="GO:0055085">
    <property type="term" value="P:transmembrane transport"/>
    <property type="evidence" value="ECO:0007669"/>
    <property type="project" value="UniProtKB-ARBA"/>
</dbReference>
<dbReference type="EMBL" id="CP059066">
    <property type="protein sequence ID" value="QSQ09450.1"/>
    <property type="molecule type" value="Genomic_DNA"/>
</dbReference>
<name>A0A8A0RPF2_9FIRM</name>
<keyword evidence="3" id="KW-0547">Nucleotide-binding</keyword>
<comment type="similarity">
    <text evidence="1">Belongs to the ABC transporter superfamily.</text>
</comment>
<dbReference type="InterPro" id="IPR013563">
    <property type="entry name" value="Oligopep_ABC_C"/>
</dbReference>
<dbReference type="Pfam" id="PF08352">
    <property type="entry name" value="oligo_HPY"/>
    <property type="match status" value="1"/>
</dbReference>
<dbReference type="NCBIfam" id="TIGR01727">
    <property type="entry name" value="oligo_HPY"/>
    <property type="match status" value="1"/>
</dbReference>
<evidence type="ECO:0000256" key="1">
    <source>
        <dbReference type="ARBA" id="ARBA00005417"/>
    </source>
</evidence>
<accession>A0A8A0RPF2</accession>
<dbReference type="InterPro" id="IPR050319">
    <property type="entry name" value="ABC_transp_ATP-bind"/>
</dbReference>
<dbReference type="InterPro" id="IPR003593">
    <property type="entry name" value="AAA+_ATPase"/>
</dbReference>
<protein>
    <submittedName>
        <fullName evidence="6">Oligopeptide transport ATP-binding protein OppF</fullName>
    </submittedName>
</protein>
<gene>
    <name evidence="6" type="primary">oppF_6</name>
    <name evidence="6" type="ORF">H0A61_01813</name>
</gene>
<dbReference type="InterPro" id="IPR003439">
    <property type="entry name" value="ABC_transporter-like_ATP-bd"/>
</dbReference>
<keyword evidence="4 6" id="KW-0067">ATP-binding</keyword>
<evidence type="ECO:0000313" key="7">
    <source>
        <dbReference type="Proteomes" id="UP000662904"/>
    </source>
</evidence>
<dbReference type="SUPFAM" id="SSF52540">
    <property type="entry name" value="P-loop containing nucleoside triphosphate hydrolases"/>
    <property type="match status" value="1"/>
</dbReference>
<dbReference type="Proteomes" id="UP000662904">
    <property type="component" value="Chromosome"/>
</dbReference>
<dbReference type="GO" id="GO:0016887">
    <property type="term" value="F:ATP hydrolysis activity"/>
    <property type="evidence" value="ECO:0007669"/>
    <property type="project" value="InterPro"/>
</dbReference>